<keyword evidence="1" id="KW-1133">Transmembrane helix</keyword>
<accession>A0A402BI57</accession>
<feature type="transmembrane region" description="Helical" evidence="1">
    <location>
        <begin position="46"/>
        <end position="64"/>
    </location>
</feature>
<proteinExistence type="predicted"/>
<keyword evidence="3" id="KW-1185">Reference proteome</keyword>
<dbReference type="AlphaFoldDB" id="A0A402BI57"/>
<evidence type="ECO:0000313" key="2">
    <source>
        <dbReference type="EMBL" id="GCE31088.1"/>
    </source>
</evidence>
<protein>
    <submittedName>
        <fullName evidence="2">Uncharacterized protein</fullName>
    </submittedName>
</protein>
<keyword evidence="1" id="KW-0812">Transmembrane</keyword>
<gene>
    <name evidence="2" type="ORF">KDA_65720</name>
</gene>
<evidence type="ECO:0000313" key="3">
    <source>
        <dbReference type="Proteomes" id="UP000287171"/>
    </source>
</evidence>
<keyword evidence="1" id="KW-0472">Membrane</keyword>
<dbReference type="RefSeq" id="WP_126631093.1">
    <property type="nucleotide sequence ID" value="NZ_BIFT01000002.1"/>
</dbReference>
<dbReference type="OrthoDB" id="162472at2"/>
<dbReference type="EMBL" id="BIFT01000002">
    <property type="protein sequence ID" value="GCE31088.1"/>
    <property type="molecule type" value="Genomic_DNA"/>
</dbReference>
<reference evidence="3" key="1">
    <citation type="submission" date="2018-12" db="EMBL/GenBank/DDBJ databases">
        <title>Tengunoibacter tsumagoiensis gen. nov., sp. nov., Dictyobacter kobayashii sp. nov., D. alpinus sp. nov., and D. joshuensis sp. nov. and description of Dictyobacteraceae fam. nov. within the order Ktedonobacterales isolated from Tengu-no-mugimeshi.</title>
        <authorList>
            <person name="Wang C.M."/>
            <person name="Zheng Y."/>
            <person name="Sakai Y."/>
            <person name="Toyoda A."/>
            <person name="Minakuchi Y."/>
            <person name="Abe K."/>
            <person name="Yokota A."/>
            <person name="Yabe S."/>
        </authorList>
    </citation>
    <scope>NUCLEOTIDE SEQUENCE [LARGE SCALE GENOMIC DNA]</scope>
    <source>
        <strain evidence="3">Uno16</strain>
    </source>
</reference>
<name>A0A402BI57_9CHLR</name>
<dbReference type="Proteomes" id="UP000287171">
    <property type="component" value="Unassembled WGS sequence"/>
</dbReference>
<organism evidence="2 3">
    <name type="scientific">Dictyobacter alpinus</name>
    <dbReference type="NCBI Taxonomy" id="2014873"/>
    <lineage>
        <taxon>Bacteria</taxon>
        <taxon>Bacillati</taxon>
        <taxon>Chloroflexota</taxon>
        <taxon>Ktedonobacteria</taxon>
        <taxon>Ktedonobacterales</taxon>
        <taxon>Dictyobacteraceae</taxon>
        <taxon>Dictyobacter</taxon>
    </lineage>
</organism>
<comment type="caution">
    <text evidence="2">The sequence shown here is derived from an EMBL/GenBank/DDBJ whole genome shotgun (WGS) entry which is preliminary data.</text>
</comment>
<sequence>MKYLFRGFTSPSGAKGLRSPDELDRFMVRQRLALFKSIHQMRRYRWRLICSLIVLCALSIIWFLPLPDETQAIQTIHQHQATVMTGLQKVCDQPTKVFQVFGYPSSRVPAKALLARLPTPTQLHLQKQGDMTYDPAKNVLCTVGWTGIYTRFIQPAEK</sequence>
<evidence type="ECO:0000256" key="1">
    <source>
        <dbReference type="SAM" id="Phobius"/>
    </source>
</evidence>